<dbReference type="Pfam" id="PF00060">
    <property type="entry name" value="Lig_chan"/>
    <property type="match status" value="1"/>
</dbReference>
<evidence type="ECO:0000256" key="4">
    <source>
        <dbReference type="ARBA" id="ARBA00022692"/>
    </source>
</evidence>
<evidence type="ECO:0000256" key="9">
    <source>
        <dbReference type="SAM" id="Phobius"/>
    </source>
</evidence>
<evidence type="ECO:0000313" key="12">
    <source>
        <dbReference type="Proteomes" id="UP001642540"/>
    </source>
</evidence>
<organism evidence="11 12">
    <name type="scientific">Orchesella dallaii</name>
    <dbReference type="NCBI Taxonomy" id="48710"/>
    <lineage>
        <taxon>Eukaryota</taxon>
        <taxon>Metazoa</taxon>
        <taxon>Ecdysozoa</taxon>
        <taxon>Arthropoda</taxon>
        <taxon>Hexapoda</taxon>
        <taxon>Collembola</taxon>
        <taxon>Entomobryomorpha</taxon>
        <taxon>Entomobryoidea</taxon>
        <taxon>Orchesellidae</taxon>
        <taxon>Orchesellinae</taxon>
        <taxon>Orchesella</taxon>
    </lineage>
</organism>
<evidence type="ECO:0000256" key="3">
    <source>
        <dbReference type="ARBA" id="ARBA00022475"/>
    </source>
</evidence>
<accession>A0ABP1RHK7</accession>
<evidence type="ECO:0000256" key="1">
    <source>
        <dbReference type="ARBA" id="ARBA00004651"/>
    </source>
</evidence>
<keyword evidence="8" id="KW-0325">Glycoprotein</keyword>
<dbReference type="PANTHER" id="PTHR42643">
    <property type="entry name" value="IONOTROPIC RECEPTOR 20A-RELATED"/>
    <property type="match status" value="1"/>
</dbReference>
<comment type="similarity">
    <text evidence="2">Belongs to the glutamate-gated ion channel (TC 1.A.10.1) family.</text>
</comment>
<feature type="transmembrane region" description="Helical" evidence="9">
    <location>
        <begin position="528"/>
        <end position="549"/>
    </location>
</feature>
<dbReference type="PANTHER" id="PTHR42643:SF24">
    <property type="entry name" value="IONOTROPIC RECEPTOR 60A"/>
    <property type="match status" value="1"/>
</dbReference>
<proteinExistence type="inferred from homology"/>
<evidence type="ECO:0000256" key="2">
    <source>
        <dbReference type="ARBA" id="ARBA00008685"/>
    </source>
</evidence>
<evidence type="ECO:0000256" key="8">
    <source>
        <dbReference type="ARBA" id="ARBA00023180"/>
    </source>
</evidence>
<sequence length="573" mass="65909">MTALFLYGMYSKSKLRCSRRTIIPSKELLFILDSIIPKKNLNIRSLQSITTEENDNSNYYEKPFELPTIFLQAITGQFDQLSDFTGNRRLSYPLLSTVPIVFIYLDSELSLGIGCFTCVSYPLQDAAGSGRFRDKVANVPATFLSVENLTKFWLQTHSRLNIGRESSIRYCQKLVSQNKPTSSTGVGENCEVYEAFFRYINYSSFEKCELFFVNRFQLFPKPIMVFNYKDTFFSTAQYHLEFSFQFLTPNPNFLDPTPVSYMSRFKSEVWFVNLLAGCGVLIWLTLVEKNTFESAYFFRSLALFEQGYRLLRSGLRGKMLIIMWIFSALVLRQLYCSCLYSFLTTEQSPHNVPGSVDEAADRKDFDLIMPISFSSSHLIPLIAKPLKNQSQDEVATQRKFSKVALMCEGDCDSKRNVALVNQKTMFQIVPKQEPFFKRFEFWTVASSNFATLRFRRFLGTFVHSGIYDFAINRYQMWQKFKLLVALNINENLGMSNGSLFSYIFLADKCESSSRKGTPLRLKAMTGPLSMVGLQIIVAVLVFGIELSGFNTCMHRQLKIILLNFTTGKYRLKN</sequence>
<gene>
    <name evidence="11" type="ORF">ODALV1_LOCUS22270</name>
</gene>
<evidence type="ECO:0000313" key="11">
    <source>
        <dbReference type="EMBL" id="CAL8128504.1"/>
    </source>
</evidence>
<feature type="domain" description="Ionotropic glutamate receptor C-terminal" evidence="10">
    <location>
        <begin position="290"/>
        <end position="526"/>
    </location>
</feature>
<evidence type="ECO:0000256" key="6">
    <source>
        <dbReference type="ARBA" id="ARBA00023136"/>
    </source>
</evidence>
<name>A0ABP1RHK7_9HEXA</name>
<feature type="transmembrane region" description="Helical" evidence="9">
    <location>
        <begin position="319"/>
        <end position="343"/>
    </location>
</feature>
<comment type="subcellular location">
    <subcellularLocation>
        <location evidence="1">Cell membrane</location>
        <topology evidence="1">Multi-pass membrane protein</topology>
    </subcellularLocation>
</comment>
<dbReference type="Proteomes" id="UP001642540">
    <property type="component" value="Unassembled WGS sequence"/>
</dbReference>
<comment type="caution">
    <text evidence="11">The sequence shown here is derived from an EMBL/GenBank/DDBJ whole genome shotgun (WGS) entry which is preliminary data.</text>
</comment>
<dbReference type="InterPro" id="IPR052192">
    <property type="entry name" value="Insect_Ionotropic_Sensory_Rcpt"/>
</dbReference>
<keyword evidence="6 9" id="KW-0472">Membrane</keyword>
<keyword evidence="5 9" id="KW-1133">Transmembrane helix</keyword>
<keyword evidence="7" id="KW-0675">Receptor</keyword>
<keyword evidence="3" id="KW-1003">Cell membrane</keyword>
<dbReference type="Gene3D" id="1.10.287.70">
    <property type="match status" value="1"/>
</dbReference>
<dbReference type="EMBL" id="CAXLJM020000075">
    <property type="protein sequence ID" value="CAL8128504.1"/>
    <property type="molecule type" value="Genomic_DNA"/>
</dbReference>
<keyword evidence="12" id="KW-1185">Reference proteome</keyword>
<evidence type="ECO:0000256" key="7">
    <source>
        <dbReference type="ARBA" id="ARBA00023170"/>
    </source>
</evidence>
<feature type="transmembrane region" description="Helical" evidence="9">
    <location>
        <begin position="269"/>
        <end position="287"/>
    </location>
</feature>
<reference evidence="11 12" key="1">
    <citation type="submission" date="2024-08" db="EMBL/GenBank/DDBJ databases">
        <authorList>
            <person name="Cucini C."/>
            <person name="Frati F."/>
        </authorList>
    </citation>
    <scope>NUCLEOTIDE SEQUENCE [LARGE SCALE GENOMIC DNA]</scope>
</reference>
<keyword evidence="4 9" id="KW-0812">Transmembrane</keyword>
<protein>
    <recommendedName>
        <fullName evidence="10">Ionotropic glutamate receptor C-terminal domain-containing protein</fullName>
    </recommendedName>
</protein>
<dbReference type="InterPro" id="IPR001320">
    <property type="entry name" value="Iontro_rcpt_C"/>
</dbReference>
<evidence type="ECO:0000259" key="10">
    <source>
        <dbReference type="Pfam" id="PF00060"/>
    </source>
</evidence>
<evidence type="ECO:0000256" key="5">
    <source>
        <dbReference type="ARBA" id="ARBA00022989"/>
    </source>
</evidence>